<proteinExistence type="inferred from homology"/>
<keyword evidence="3" id="KW-0378">Hydrolase</keyword>
<dbReference type="EMBL" id="CAKKMG010000005">
    <property type="protein sequence ID" value="CAH0152134.1"/>
    <property type="molecule type" value="Genomic_DNA"/>
</dbReference>
<dbReference type="InterPro" id="IPR029055">
    <property type="entry name" value="Ntn_hydrolases_N"/>
</dbReference>
<dbReference type="PANTHER" id="PTHR43199:SF1">
    <property type="entry name" value="GLUTATHIONE HYDROLASE PROENZYME"/>
    <property type="match status" value="1"/>
</dbReference>
<dbReference type="Proteomes" id="UP000789326">
    <property type="component" value="Unassembled WGS sequence"/>
</dbReference>
<dbReference type="AlphaFoldDB" id="A0A9W4PC43"/>
<dbReference type="Gene3D" id="3.60.20.40">
    <property type="match status" value="1"/>
</dbReference>
<sequence length="527" mass="57386">MINRMTRKVLISISMLIYIAGCSKTPPISDTNDPIDSKTEQSYGVSSSNPIAIDVGMDILKNGGTAADAAIAVSYVLGVVEPYGSGVGGGGGMLIAPESGEPNFIDYRESSPEDPSSRHNIGIPGLVAGMQVISDKYGSVPMADLLQPAIDLAEGGFEVDENLSSRLAAAQPRISSDGTSLFYPDGDAIEPGKTLVQERLAETLKQIQKEGPDGFYKGEIARDIKRETDIDLMDLKRYEVKERKPVQGTFAGYDAFTAPPPFSGITVLEMLKLAEEMNLGDSSSKSAYMKVLGGITNTAYQDRSANIGDGISHSKAEKLLSPIHLDNLKNKIKSEKWEDKESNGSEEHESTTHFVIMDKYGTVVSATNTLSNFFGSGDYTNGFFLNDQLKNFRSGLNAQEAYKRSRTFTAPTILKKPGQESIGIGSPGGDRIPQVLMQVLYSYTENEGSFQDIIDRNRFVYDGKKIYTESRLSNEIISDLEDSGYEVIQKISPMYYGGVQVLVKNEKNGQVSGAGDKRRNGSWKARQ</sequence>
<reference evidence="5" key="1">
    <citation type="submission" date="2021-11" db="EMBL/GenBank/DDBJ databases">
        <authorList>
            <person name="Bulgarelli D."/>
        </authorList>
    </citation>
    <scope>NUCLEOTIDE SEQUENCE</scope>
    <source>
        <strain evidence="5">Bi133</strain>
    </source>
</reference>
<evidence type="ECO:0000313" key="6">
    <source>
        <dbReference type="Proteomes" id="UP000789326"/>
    </source>
</evidence>
<evidence type="ECO:0000256" key="3">
    <source>
        <dbReference type="ARBA" id="ARBA00022801"/>
    </source>
</evidence>
<keyword evidence="5" id="KW-0012">Acyltransferase</keyword>
<comment type="caution">
    <text evidence="5">The sequence shown here is derived from an EMBL/GenBank/DDBJ whole genome shotgun (WGS) entry which is preliminary data.</text>
</comment>
<accession>A0A9W4PC43</accession>
<dbReference type="GO" id="GO:0016746">
    <property type="term" value="F:acyltransferase activity"/>
    <property type="evidence" value="ECO:0007669"/>
    <property type="project" value="UniProtKB-KW"/>
</dbReference>
<protein>
    <submittedName>
        <fullName evidence="5">Capsule biosynthesis protein CapD</fullName>
        <ecNumber evidence="5">2.3.2.-</ecNumber>
    </submittedName>
</protein>
<dbReference type="RefSeq" id="WP_230300762.1">
    <property type="nucleotide sequence ID" value="NZ_CAKKMG010000005.1"/>
</dbReference>
<evidence type="ECO:0000256" key="2">
    <source>
        <dbReference type="ARBA" id="ARBA00022679"/>
    </source>
</evidence>
<keyword evidence="4" id="KW-0865">Zymogen</keyword>
<dbReference type="InterPro" id="IPR051792">
    <property type="entry name" value="GGT_bact"/>
</dbReference>
<gene>
    <name evidence="5" type="primary">capD</name>
    <name evidence="5" type="ORF">SRABI133_00737</name>
</gene>
<dbReference type="Pfam" id="PF01019">
    <property type="entry name" value="G_glu_transpept"/>
    <property type="match status" value="1"/>
</dbReference>
<dbReference type="PANTHER" id="PTHR43199">
    <property type="entry name" value="GLUTATHIONE HYDROLASE"/>
    <property type="match status" value="1"/>
</dbReference>
<comment type="similarity">
    <text evidence="1">Belongs to the gamma-glutamyltransferase family.</text>
</comment>
<evidence type="ECO:0000256" key="4">
    <source>
        <dbReference type="ARBA" id="ARBA00023145"/>
    </source>
</evidence>
<evidence type="ECO:0000256" key="1">
    <source>
        <dbReference type="ARBA" id="ARBA00009381"/>
    </source>
</evidence>
<keyword evidence="2 5" id="KW-0808">Transferase</keyword>
<dbReference type="PRINTS" id="PR01210">
    <property type="entry name" value="GGTRANSPTASE"/>
</dbReference>
<dbReference type="EC" id="2.3.2.-" evidence="5"/>
<organism evidence="5 6">
    <name type="scientific">Peribacillus simplex</name>
    <dbReference type="NCBI Taxonomy" id="1478"/>
    <lineage>
        <taxon>Bacteria</taxon>
        <taxon>Bacillati</taxon>
        <taxon>Bacillota</taxon>
        <taxon>Bacilli</taxon>
        <taxon>Bacillales</taxon>
        <taxon>Bacillaceae</taxon>
        <taxon>Peribacillus</taxon>
    </lineage>
</organism>
<dbReference type="InterPro" id="IPR043137">
    <property type="entry name" value="GGT_ssub_C"/>
</dbReference>
<dbReference type="InterPro" id="IPR043138">
    <property type="entry name" value="GGT_lsub"/>
</dbReference>
<dbReference type="GO" id="GO:0016787">
    <property type="term" value="F:hydrolase activity"/>
    <property type="evidence" value="ECO:0007669"/>
    <property type="project" value="UniProtKB-KW"/>
</dbReference>
<evidence type="ECO:0000313" key="5">
    <source>
        <dbReference type="EMBL" id="CAH0152134.1"/>
    </source>
</evidence>
<dbReference type="SUPFAM" id="SSF56235">
    <property type="entry name" value="N-terminal nucleophile aminohydrolases (Ntn hydrolases)"/>
    <property type="match status" value="1"/>
</dbReference>
<name>A0A9W4PC43_9BACI</name>
<dbReference type="Gene3D" id="1.10.246.130">
    <property type="match status" value="1"/>
</dbReference>